<evidence type="ECO:0000256" key="3">
    <source>
        <dbReference type="ARBA" id="ARBA00022448"/>
    </source>
</evidence>
<name>A0A1H8J9S7_9FIRM</name>
<evidence type="ECO:0000256" key="4">
    <source>
        <dbReference type="ARBA" id="ARBA00022475"/>
    </source>
</evidence>
<feature type="transmembrane region" description="Helical" evidence="8">
    <location>
        <begin position="100"/>
        <end position="121"/>
    </location>
</feature>
<keyword evidence="4" id="KW-1003">Cell membrane</keyword>
<evidence type="ECO:0000256" key="8">
    <source>
        <dbReference type="SAM" id="Phobius"/>
    </source>
</evidence>
<evidence type="ECO:0000256" key="6">
    <source>
        <dbReference type="ARBA" id="ARBA00022989"/>
    </source>
</evidence>
<dbReference type="InterPro" id="IPR005829">
    <property type="entry name" value="Sugar_transporter_CS"/>
</dbReference>
<evidence type="ECO:0000259" key="9">
    <source>
        <dbReference type="PROSITE" id="PS50850"/>
    </source>
</evidence>
<dbReference type="Gene3D" id="1.20.1250.20">
    <property type="entry name" value="MFS general substrate transporter like domains"/>
    <property type="match status" value="1"/>
</dbReference>
<dbReference type="PROSITE" id="PS50850">
    <property type="entry name" value="MFS"/>
    <property type="match status" value="1"/>
</dbReference>
<feature type="transmembrane region" description="Helical" evidence="8">
    <location>
        <begin position="49"/>
        <end position="65"/>
    </location>
</feature>
<keyword evidence="5 8" id="KW-0812">Transmembrane</keyword>
<evidence type="ECO:0000256" key="2">
    <source>
        <dbReference type="ARBA" id="ARBA00008537"/>
    </source>
</evidence>
<dbReference type="OrthoDB" id="102502at2"/>
<comment type="subcellular location">
    <subcellularLocation>
        <location evidence="1">Cell membrane</location>
        <topology evidence="1">Multi-pass membrane protein</topology>
    </subcellularLocation>
</comment>
<keyword evidence="7 8" id="KW-0472">Membrane</keyword>
<dbReference type="AlphaFoldDB" id="A0A1H8J9S7"/>
<keyword evidence="11" id="KW-1185">Reference proteome</keyword>
<dbReference type="Gene3D" id="1.20.1720.10">
    <property type="entry name" value="Multidrug resistance protein D"/>
    <property type="match status" value="1"/>
</dbReference>
<feature type="transmembrane region" description="Helical" evidence="8">
    <location>
        <begin position="346"/>
        <end position="365"/>
    </location>
</feature>
<feature type="transmembrane region" description="Helical" evidence="8">
    <location>
        <begin position="197"/>
        <end position="217"/>
    </location>
</feature>
<dbReference type="SUPFAM" id="SSF103473">
    <property type="entry name" value="MFS general substrate transporter"/>
    <property type="match status" value="1"/>
</dbReference>
<accession>A0A1H8J9S7</accession>
<feature type="transmembrane region" description="Helical" evidence="8">
    <location>
        <begin position="503"/>
        <end position="521"/>
    </location>
</feature>
<feature type="transmembrane region" description="Helical" evidence="8">
    <location>
        <begin position="316"/>
        <end position="334"/>
    </location>
</feature>
<dbReference type="CDD" id="cd17321">
    <property type="entry name" value="MFS_MMR_MDR_like"/>
    <property type="match status" value="1"/>
</dbReference>
<dbReference type="InterPro" id="IPR020846">
    <property type="entry name" value="MFS_dom"/>
</dbReference>
<dbReference type="PANTHER" id="PTHR42718">
    <property type="entry name" value="MAJOR FACILITATOR SUPERFAMILY MULTIDRUG TRANSPORTER MFSC"/>
    <property type="match status" value="1"/>
</dbReference>
<evidence type="ECO:0000256" key="7">
    <source>
        <dbReference type="ARBA" id="ARBA00023136"/>
    </source>
</evidence>
<evidence type="ECO:0000256" key="5">
    <source>
        <dbReference type="ARBA" id="ARBA00022692"/>
    </source>
</evidence>
<organism evidence="10 11">
    <name type="scientific">Peptostreptococcus russellii</name>
    <dbReference type="NCBI Taxonomy" id="215200"/>
    <lineage>
        <taxon>Bacteria</taxon>
        <taxon>Bacillati</taxon>
        <taxon>Bacillota</taxon>
        <taxon>Clostridia</taxon>
        <taxon>Peptostreptococcales</taxon>
        <taxon>Peptostreptococcaceae</taxon>
        <taxon>Peptostreptococcus</taxon>
    </lineage>
</organism>
<feature type="transmembrane region" description="Helical" evidence="8">
    <location>
        <begin position="163"/>
        <end position="185"/>
    </location>
</feature>
<feature type="transmembrane region" description="Helical" evidence="8">
    <location>
        <begin position="133"/>
        <end position="157"/>
    </location>
</feature>
<feature type="transmembrane region" description="Helical" evidence="8">
    <location>
        <begin position="418"/>
        <end position="435"/>
    </location>
</feature>
<dbReference type="PROSITE" id="PS00216">
    <property type="entry name" value="SUGAR_TRANSPORT_1"/>
    <property type="match status" value="1"/>
</dbReference>
<feature type="transmembrane region" description="Helical" evidence="8">
    <location>
        <begin position="77"/>
        <end position="94"/>
    </location>
</feature>
<evidence type="ECO:0000256" key="1">
    <source>
        <dbReference type="ARBA" id="ARBA00004651"/>
    </source>
</evidence>
<evidence type="ECO:0000313" key="10">
    <source>
        <dbReference type="EMBL" id="SEN77195.1"/>
    </source>
</evidence>
<dbReference type="STRING" id="215200.SAMN05216454_1124"/>
<reference evidence="10 11" key="1">
    <citation type="submission" date="2016-10" db="EMBL/GenBank/DDBJ databases">
        <authorList>
            <person name="de Groot N.N."/>
        </authorList>
    </citation>
    <scope>NUCLEOTIDE SEQUENCE [LARGE SCALE GENOMIC DNA]</scope>
    <source>
        <strain evidence="10 11">Calf135</strain>
    </source>
</reference>
<feature type="transmembrane region" description="Helical" evidence="8">
    <location>
        <begin position="280"/>
        <end position="304"/>
    </location>
</feature>
<feature type="domain" description="Major facilitator superfamily (MFS) profile" evidence="9">
    <location>
        <begin position="11"/>
        <end position="526"/>
    </location>
</feature>
<dbReference type="Pfam" id="PF07690">
    <property type="entry name" value="MFS_1"/>
    <property type="match status" value="2"/>
</dbReference>
<dbReference type="PANTHER" id="PTHR42718:SF9">
    <property type="entry name" value="MAJOR FACILITATOR SUPERFAMILY MULTIDRUG TRANSPORTER MFSC"/>
    <property type="match status" value="1"/>
</dbReference>
<keyword evidence="3" id="KW-0813">Transport</keyword>
<dbReference type="EMBL" id="FODF01000012">
    <property type="protein sequence ID" value="SEN77195.1"/>
    <property type="molecule type" value="Genomic_DNA"/>
</dbReference>
<keyword evidence="6 8" id="KW-1133">Transmembrane helix</keyword>
<dbReference type="GO" id="GO:0022857">
    <property type="term" value="F:transmembrane transporter activity"/>
    <property type="evidence" value="ECO:0007669"/>
    <property type="project" value="InterPro"/>
</dbReference>
<proteinExistence type="inferred from homology"/>
<dbReference type="InterPro" id="IPR036259">
    <property type="entry name" value="MFS_trans_sf"/>
</dbReference>
<gene>
    <name evidence="10" type="ORF">SAMN05216454_1124</name>
</gene>
<dbReference type="InterPro" id="IPR011701">
    <property type="entry name" value="MFS"/>
</dbReference>
<dbReference type="RefSeq" id="WP_091975857.1">
    <property type="nucleotide sequence ID" value="NZ_FODF01000012.1"/>
</dbReference>
<protein>
    <submittedName>
        <fullName evidence="10">Drug resistance transporter, EmrB/QacA subfamily</fullName>
    </submittedName>
</protein>
<sequence>MAEKMKSKWFALTFLALSVSLIVIDGTIVNVAIPVIMKDLKLNFTQVEWVTTIYSLVFSALLITTGRIADHIGRKKTLLIGLVTFVAGSIVASFSKDIQFMLFARFIQGVGGAIVLPTTLSTVNSTFFGRDRVIAFAVWGSVISGMAALGPLLGGFLTTYATWQWIFLINVPIGLVIIFGAIKFIPETYGETMDGVFDFLGFILSSAGLAAVVYGLIEGRNFGWWAAKNSTDAIFGISRIPIILAFGAISLILFILWEIRQVKKEKSHLLDVTLFGFKSFSLGNTIACLVAIGEFGLLFVLPIFMQNILGYTSMKAGFVLAAMGVGAFLSGGFASHLGKKISAARVSGIGLFLESVGLFAFFLTVKPDTSVWTIVLWLLVYGIGLGLASAQLTSTVLIDVPPVKSGQGSATQSTVRQLGSALGVAIMGTILVGFLNTNVSGSLDGLGLPKQMTSGMETSIIDTAGASIGGLKHSEGLSKMPEQMKNEMFNRIDAGFTKSSVDTIGIASGVLFTGFLLTFGLPKKKSSDK</sequence>
<dbReference type="GO" id="GO:0005886">
    <property type="term" value="C:plasma membrane"/>
    <property type="evidence" value="ECO:0007669"/>
    <property type="project" value="UniProtKB-SubCell"/>
</dbReference>
<comment type="similarity">
    <text evidence="2">Belongs to the major facilitator superfamily. EmrB family.</text>
</comment>
<feature type="transmembrane region" description="Helical" evidence="8">
    <location>
        <begin position="371"/>
        <end position="398"/>
    </location>
</feature>
<dbReference type="NCBIfam" id="TIGR00711">
    <property type="entry name" value="efflux_EmrB"/>
    <property type="match status" value="1"/>
</dbReference>
<dbReference type="InterPro" id="IPR004638">
    <property type="entry name" value="EmrB-like"/>
</dbReference>
<feature type="transmembrane region" description="Helical" evidence="8">
    <location>
        <begin position="237"/>
        <end position="259"/>
    </location>
</feature>
<evidence type="ECO:0000313" key="11">
    <source>
        <dbReference type="Proteomes" id="UP000199512"/>
    </source>
</evidence>
<dbReference type="Proteomes" id="UP000199512">
    <property type="component" value="Unassembled WGS sequence"/>
</dbReference>
<feature type="transmembrane region" description="Helical" evidence="8">
    <location>
        <begin position="12"/>
        <end position="37"/>
    </location>
</feature>
<dbReference type="PRINTS" id="PR01036">
    <property type="entry name" value="TCRTETB"/>
</dbReference>